<accession>A0AAV7E009</accession>
<keyword evidence="3" id="KW-0547">Nucleotide-binding</keyword>
<evidence type="ECO:0000313" key="7">
    <source>
        <dbReference type="EMBL" id="KAG9442235.1"/>
    </source>
</evidence>
<dbReference type="PROSITE" id="PS50222">
    <property type="entry name" value="EF_HAND_2"/>
    <property type="match status" value="1"/>
</dbReference>
<keyword evidence="1" id="KW-0723">Serine/threonine-protein kinase</keyword>
<dbReference type="GO" id="GO:0004674">
    <property type="term" value="F:protein serine/threonine kinase activity"/>
    <property type="evidence" value="ECO:0007669"/>
    <property type="project" value="UniProtKB-KW"/>
</dbReference>
<dbReference type="GO" id="GO:0005524">
    <property type="term" value="F:ATP binding"/>
    <property type="evidence" value="ECO:0007669"/>
    <property type="project" value="UniProtKB-KW"/>
</dbReference>
<dbReference type="Proteomes" id="UP000825729">
    <property type="component" value="Unassembled WGS sequence"/>
</dbReference>
<keyword evidence="2" id="KW-0808">Transferase</keyword>
<evidence type="ECO:0000256" key="5">
    <source>
        <dbReference type="ARBA" id="ARBA00022840"/>
    </source>
</evidence>
<proteinExistence type="predicted"/>
<dbReference type="InterPro" id="IPR011992">
    <property type="entry name" value="EF-hand-dom_pair"/>
</dbReference>
<evidence type="ECO:0000256" key="3">
    <source>
        <dbReference type="ARBA" id="ARBA00022741"/>
    </source>
</evidence>
<dbReference type="InterPro" id="IPR050205">
    <property type="entry name" value="CDPK_Ser/Thr_kinases"/>
</dbReference>
<dbReference type="AlphaFoldDB" id="A0AAV7E009"/>
<keyword evidence="4" id="KW-0418">Kinase</keyword>
<dbReference type="Gene3D" id="1.10.238.10">
    <property type="entry name" value="EF-hand"/>
    <property type="match status" value="2"/>
</dbReference>
<evidence type="ECO:0000256" key="4">
    <source>
        <dbReference type="ARBA" id="ARBA00022777"/>
    </source>
</evidence>
<dbReference type="SUPFAM" id="SSF47473">
    <property type="entry name" value="EF-hand"/>
    <property type="match status" value="1"/>
</dbReference>
<keyword evidence="8" id="KW-1185">Reference proteome</keyword>
<keyword evidence="5" id="KW-0067">ATP-binding</keyword>
<reference evidence="7 8" key="1">
    <citation type="submission" date="2021-07" db="EMBL/GenBank/DDBJ databases">
        <title>The Aristolochia fimbriata genome: insights into angiosperm evolution, floral development and chemical biosynthesis.</title>
        <authorList>
            <person name="Jiao Y."/>
        </authorList>
    </citation>
    <scope>NUCLEOTIDE SEQUENCE [LARGE SCALE GENOMIC DNA]</scope>
    <source>
        <strain evidence="7">IBCAS-2021</strain>
        <tissue evidence="7">Leaf</tissue>
    </source>
</reference>
<dbReference type="InterPro" id="IPR002048">
    <property type="entry name" value="EF_hand_dom"/>
</dbReference>
<dbReference type="Pfam" id="PF13405">
    <property type="entry name" value="EF-hand_6"/>
    <property type="match status" value="1"/>
</dbReference>
<dbReference type="PANTHER" id="PTHR24349">
    <property type="entry name" value="SERINE/THREONINE-PROTEIN KINASE"/>
    <property type="match status" value="1"/>
</dbReference>
<sequence length="231" mass="26781">MVELERAGGPHSSFSELELTNLDYFEELLRSWNSSASRWCVGVSSVREQKKRYATYDVLCHTIAPDRLLDSAIFLKMKQFSAMNKLKKMALRMLSFVLGEAKVACLIMEYKLTLYFFKCSTSTGFNDMRIVEHCCLTSYLRSPELAQVVSANIDNSGTIDYWEFLVAIVHLNKMEREENLVPAFSFFDKEASGYITIDELQEACKRFGLSDLHLNEMIREFFLRKMLFFID</sequence>
<evidence type="ECO:0000256" key="1">
    <source>
        <dbReference type="ARBA" id="ARBA00022527"/>
    </source>
</evidence>
<evidence type="ECO:0000256" key="2">
    <source>
        <dbReference type="ARBA" id="ARBA00022679"/>
    </source>
</evidence>
<evidence type="ECO:0000313" key="8">
    <source>
        <dbReference type="Proteomes" id="UP000825729"/>
    </source>
</evidence>
<comment type="caution">
    <text evidence="7">The sequence shown here is derived from an EMBL/GenBank/DDBJ whole genome shotgun (WGS) entry which is preliminary data.</text>
</comment>
<name>A0AAV7E009_ARIFI</name>
<organism evidence="7 8">
    <name type="scientific">Aristolochia fimbriata</name>
    <name type="common">White veined hardy Dutchman's pipe vine</name>
    <dbReference type="NCBI Taxonomy" id="158543"/>
    <lineage>
        <taxon>Eukaryota</taxon>
        <taxon>Viridiplantae</taxon>
        <taxon>Streptophyta</taxon>
        <taxon>Embryophyta</taxon>
        <taxon>Tracheophyta</taxon>
        <taxon>Spermatophyta</taxon>
        <taxon>Magnoliopsida</taxon>
        <taxon>Magnoliidae</taxon>
        <taxon>Piperales</taxon>
        <taxon>Aristolochiaceae</taxon>
        <taxon>Aristolochia</taxon>
    </lineage>
</organism>
<dbReference type="GO" id="GO:0005509">
    <property type="term" value="F:calcium ion binding"/>
    <property type="evidence" value="ECO:0007669"/>
    <property type="project" value="InterPro"/>
</dbReference>
<gene>
    <name evidence="7" type="ORF">H6P81_018089</name>
</gene>
<feature type="domain" description="EF-hand" evidence="6">
    <location>
        <begin position="175"/>
        <end position="210"/>
    </location>
</feature>
<protein>
    <recommendedName>
        <fullName evidence="6">EF-hand domain-containing protein</fullName>
    </recommendedName>
</protein>
<evidence type="ECO:0000259" key="6">
    <source>
        <dbReference type="PROSITE" id="PS50222"/>
    </source>
</evidence>
<dbReference type="EMBL" id="JAINDJ010000007">
    <property type="protein sequence ID" value="KAG9442235.1"/>
    <property type="molecule type" value="Genomic_DNA"/>
</dbReference>